<organism evidence="2 3">
    <name type="scientific">Polycladomyces subterraneus</name>
    <dbReference type="NCBI Taxonomy" id="1016997"/>
    <lineage>
        <taxon>Bacteria</taxon>
        <taxon>Bacillati</taxon>
        <taxon>Bacillota</taxon>
        <taxon>Bacilli</taxon>
        <taxon>Bacillales</taxon>
        <taxon>Thermoactinomycetaceae</taxon>
        <taxon>Polycladomyces</taxon>
    </lineage>
</organism>
<protein>
    <submittedName>
        <fullName evidence="2">Uncharacterized protein</fullName>
    </submittedName>
</protein>
<comment type="caution">
    <text evidence="2">The sequence shown here is derived from an EMBL/GenBank/DDBJ whole genome shotgun (WGS) entry which is preliminary data.</text>
</comment>
<dbReference type="Proteomes" id="UP001174196">
    <property type="component" value="Unassembled WGS sequence"/>
</dbReference>
<gene>
    <name evidence="2" type="ORF">NWF35_12465</name>
</gene>
<dbReference type="EMBL" id="JANRHH010000044">
    <property type="protein sequence ID" value="MDN4594684.1"/>
    <property type="molecule type" value="Genomic_DNA"/>
</dbReference>
<feature type="region of interest" description="Disordered" evidence="1">
    <location>
        <begin position="40"/>
        <end position="60"/>
    </location>
</feature>
<name>A0ABT8IPH3_9BACL</name>
<reference evidence="2" key="1">
    <citation type="submission" date="2022-08" db="EMBL/GenBank/DDBJ databases">
        <title>Polycladomyces zharkentsis sp. nov., a novel thermophilic CMC and starch-degrading bacterium isolated from a geothermal spring in Kazakhstan.</title>
        <authorList>
            <person name="Mashzhan A."/>
            <person name="Kistaubaeva A."/>
            <person name="Javier-Lopez R."/>
            <person name="Birkeland N.-K."/>
        </authorList>
    </citation>
    <scope>NUCLEOTIDE SEQUENCE</scope>
    <source>
        <strain evidence="2">KSR 13</strain>
    </source>
</reference>
<accession>A0ABT8IPH3</accession>
<evidence type="ECO:0000313" key="2">
    <source>
        <dbReference type="EMBL" id="MDN4594684.1"/>
    </source>
</evidence>
<sequence>MRELVGPCVCCAKDVYCTDGFLNGIVDEGKILCFDCQEKRKSDWDTKSIAEDEKGKCTDT</sequence>
<proteinExistence type="predicted"/>
<evidence type="ECO:0000313" key="3">
    <source>
        <dbReference type="Proteomes" id="UP001174196"/>
    </source>
</evidence>
<keyword evidence="3" id="KW-1185">Reference proteome</keyword>
<evidence type="ECO:0000256" key="1">
    <source>
        <dbReference type="SAM" id="MobiDB-lite"/>
    </source>
</evidence>